<dbReference type="GO" id="GO:0005794">
    <property type="term" value="C:Golgi apparatus"/>
    <property type="evidence" value="ECO:0007669"/>
    <property type="project" value="TreeGrafter"/>
</dbReference>
<dbReference type="GO" id="GO:0004653">
    <property type="term" value="F:polypeptide N-acetylgalactosaminyltransferase activity"/>
    <property type="evidence" value="ECO:0007669"/>
    <property type="project" value="TreeGrafter"/>
</dbReference>
<dbReference type="InterPro" id="IPR035992">
    <property type="entry name" value="Ricin_B-like_lectins"/>
</dbReference>
<evidence type="ECO:0000256" key="2">
    <source>
        <dbReference type="ARBA" id="ARBA00022734"/>
    </source>
</evidence>
<feature type="non-terminal residue" evidence="6">
    <location>
        <position position="1"/>
    </location>
</feature>
<dbReference type="SUPFAM" id="SSF50370">
    <property type="entry name" value="Ricin B-like lectins"/>
    <property type="match status" value="1"/>
</dbReference>
<dbReference type="EMBL" id="JH712068">
    <property type="protein sequence ID" value="EFO23868.1"/>
    <property type="molecule type" value="Genomic_DNA"/>
</dbReference>
<keyword evidence="3" id="KW-1015">Disulfide bond</keyword>
<name>A0A1S0U2I6_LOALO</name>
<dbReference type="PANTHER" id="PTHR11675">
    <property type="entry name" value="N-ACETYLGALACTOSAMINYLTRANSFERASE"/>
    <property type="match status" value="1"/>
</dbReference>
<dbReference type="GeneID" id="9942025"/>
<dbReference type="InParanoid" id="A0A1S0U2I6"/>
<accession>A0A1S0U2I6</accession>
<dbReference type="PROSITE" id="PS50231">
    <property type="entry name" value="RICIN_B_LECTIN"/>
    <property type="match status" value="1"/>
</dbReference>
<keyword evidence="2" id="KW-0430">Lectin</keyword>
<evidence type="ECO:0000259" key="5">
    <source>
        <dbReference type="SMART" id="SM00458"/>
    </source>
</evidence>
<dbReference type="SMART" id="SM00458">
    <property type="entry name" value="RICIN"/>
    <property type="match status" value="1"/>
</dbReference>
<dbReference type="AlphaFoldDB" id="A0A1S0U2I6"/>
<dbReference type="GO" id="GO:0030246">
    <property type="term" value="F:carbohydrate binding"/>
    <property type="evidence" value="ECO:0007669"/>
    <property type="project" value="UniProtKB-KW"/>
</dbReference>
<dbReference type="Gene3D" id="2.80.10.50">
    <property type="match status" value="1"/>
</dbReference>
<organism evidence="6">
    <name type="scientific">Loa loa</name>
    <name type="common">Eye worm</name>
    <name type="synonym">Filaria loa</name>
    <dbReference type="NCBI Taxonomy" id="7209"/>
    <lineage>
        <taxon>Eukaryota</taxon>
        <taxon>Metazoa</taxon>
        <taxon>Ecdysozoa</taxon>
        <taxon>Nematoda</taxon>
        <taxon>Chromadorea</taxon>
        <taxon>Rhabditida</taxon>
        <taxon>Spirurina</taxon>
        <taxon>Spiruromorpha</taxon>
        <taxon>Filarioidea</taxon>
        <taxon>Onchocercidae</taxon>
        <taxon>Loa</taxon>
    </lineage>
</organism>
<dbReference type="InterPro" id="IPR000772">
    <property type="entry name" value="Ricin_B_lectin"/>
</dbReference>
<dbReference type="OrthoDB" id="429263at2759"/>
<dbReference type="RefSeq" id="XP_003140208.1">
    <property type="nucleotide sequence ID" value="XM_003140160.1"/>
</dbReference>
<dbReference type="GO" id="GO:0006493">
    <property type="term" value="P:protein O-linked glycosylation"/>
    <property type="evidence" value="ECO:0007669"/>
    <property type="project" value="TreeGrafter"/>
</dbReference>
<dbReference type="CTD" id="9942025"/>
<dbReference type="Pfam" id="PF00652">
    <property type="entry name" value="Ricin_B_lectin"/>
    <property type="match status" value="1"/>
</dbReference>
<evidence type="ECO:0000256" key="1">
    <source>
        <dbReference type="ARBA" id="ARBA00001936"/>
    </source>
</evidence>
<evidence type="ECO:0000256" key="4">
    <source>
        <dbReference type="ARBA" id="ARBA00023211"/>
    </source>
</evidence>
<feature type="domain" description="Ricin B lectin" evidence="5">
    <location>
        <begin position="21"/>
        <end position="145"/>
    </location>
</feature>
<reference evidence="6" key="1">
    <citation type="submission" date="2012-04" db="EMBL/GenBank/DDBJ databases">
        <title>The Genome Sequence of Loa loa.</title>
        <authorList>
            <consortium name="The Broad Institute Genome Sequencing Platform"/>
            <consortium name="Broad Institute Genome Sequencing Center for Infectious Disease"/>
            <person name="Nutman T.B."/>
            <person name="Fink D.L."/>
            <person name="Russ C."/>
            <person name="Young S."/>
            <person name="Zeng Q."/>
            <person name="Gargeya S."/>
            <person name="Alvarado L."/>
            <person name="Berlin A."/>
            <person name="Chapman S.B."/>
            <person name="Chen Z."/>
            <person name="Freedman E."/>
            <person name="Gellesch M."/>
            <person name="Goldberg J."/>
            <person name="Griggs A."/>
            <person name="Gujja S."/>
            <person name="Heilman E.R."/>
            <person name="Heiman D."/>
            <person name="Howarth C."/>
            <person name="Mehta T."/>
            <person name="Neiman D."/>
            <person name="Pearson M."/>
            <person name="Roberts A."/>
            <person name="Saif S."/>
            <person name="Shea T."/>
            <person name="Shenoy N."/>
            <person name="Sisk P."/>
            <person name="Stolte C."/>
            <person name="Sykes S."/>
            <person name="White J."/>
            <person name="Yandava C."/>
            <person name="Haas B."/>
            <person name="Henn M.R."/>
            <person name="Nusbaum C."/>
            <person name="Birren B."/>
        </authorList>
    </citation>
    <scope>NUCLEOTIDE SEQUENCE [LARGE SCALE GENOMIC DNA]</scope>
</reference>
<keyword evidence="4" id="KW-0464">Manganese</keyword>
<dbReference type="KEGG" id="loa:LOAG_04623"/>
<evidence type="ECO:0000313" key="6">
    <source>
        <dbReference type="EMBL" id="EFO23868.1"/>
    </source>
</evidence>
<evidence type="ECO:0000256" key="3">
    <source>
        <dbReference type="ARBA" id="ARBA00023157"/>
    </source>
</evidence>
<proteinExistence type="predicted"/>
<sequence>EDSLIRINSSKFSFRIPSKEQGRYLTFRQGRVCIDSLGKQIALSSVGIYRCHGTGGNQEWVLNEKIGTLRSPYSNLCITDDEKGTLILHHCNMTKGRWILDETNGRLLKNDQCTALLLSSSRDRNNVLVLMPCDVTDERQRWIFERPPAF</sequence>
<comment type="cofactor">
    <cofactor evidence="1">
        <name>Mn(2+)</name>
        <dbReference type="ChEBI" id="CHEBI:29035"/>
    </cofactor>
</comment>
<protein>
    <recommendedName>
        <fullName evidence="5">Ricin B lectin domain-containing protein</fullName>
    </recommendedName>
</protein>
<gene>
    <name evidence="6" type="ORF">LOAG_04623</name>
</gene>
<dbReference type="PANTHER" id="PTHR11675:SF119">
    <property type="entry name" value="POLYPEPTIDE N-ACETYLGALACTOSAMINYLTRANSFERASE 2"/>
    <property type="match status" value="1"/>
</dbReference>